<comment type="caution">
    <text evidence="1">The sequence shown here is derived from an EMBL/GenBank/DDBJ whole genome shotgun (WGS) entry which is preliminary data.</text>
</comment>
<proteinExistence type="predicted"/>
<dbReference type="RefSeq" id="WP_029536124.1">
    <property type="nucleotide sequence ID" value="NZ_CP061007.1"/>
</dbReference>
<evidence type="ECO:0000313" key="2">
    <source>
        <dbReference type="Proteomes" id="UP000233786"/>
    </source>
</evidence>
<keyword evidence="2" id="KW-1185">Reference proteome</keyword>
<protein>
    <submittedName>
        <fullName evidence="1">Uncharacterized protein</fullName>
    </submittedName>
</protein>
<organism evidence="1 2">
    <name type="scientific">Saccharopolyspora spinosa</name>
    <dbReference type="NCBI Taxonomy" id="60894"/>
    <lineage>
        <taxon>Bacteria</taxon>
        <taxon>Bacillati</taxon>
        <taxon>Actinomycetota</taxon>
        <taxon>Actinomycetes</taxon>
        <taxon>Pseudonocardiales</taxon>
        <taxon>Pseudonocardiaceae</taxon>
        <taxon>Saccharopolyspora</taxon>
    </lineage>
</organism>
<reference evidence="1" key="1">
    <citation type="submission" date="2017-12" db="EMBL/GenBank/DDBJ databases">
        <title>Sequencing the genomes of 1000 Actinobacteria strains.</title>
        <authorList>
            <person name="Klenk H.-P."/>
        </authorList>
    </citation>
    <scope>NUCLEOTIDE SEQUENCE [LARGE SCALE GENOMIC DNA]</scope>
    <source>
        <strain evidence="1">DSM 44228</strain>
    </source>
</reference>
<dbReference type="Proteomes" id="UP000233786">
    <property type="component" value="Unassembled WGS sequence"/>
</dbReference>
<evidence type="ECO:0000313" key="1">
    <source>
        <dbReference type="EMBL" id="PKW16844.1"/>
    </source>
</evidence>
<dbReference type="EMBL" id="PJNB01000001">
    <property type="protein sequence ID" value="PKW16844.1"/>
    <property type="molecule type" value="Genomic_DNA"/>
</dbReference>
<sequence>MIQRLVALLSRKKNCDARWARSLEALGVDDPYEKVAVARHQTAAVRYLTVVIGGDEHDQRATRPLCTLTQPCQRRDKCLSSDRRIVAALC</sequence>
<accession>A0A2N3Y1M9</accession>
<dbReference type="AlphaFoldDB" id="A0A2N3Y1M9"/>
<gene>
    <name evidence="1" type="ORF">A8926_4738</name>
</gene>
<name>A0A2N3Y1M9_SACSN</name>